<dbReference type="EnsemblMetazoa" id="ACON029094-RA">
    <property type="protein sequence ID" value="ACON029094-PA"/>
    <property type="gene ID" value="ACON029094"/>
</dbReference>
<organism evidence="2 3">
    <name type="scientific">Anopheles coluzzii</name>
    <name type="common">African malaria mosquito</name>
    <dbReference type="NCBI Taxonomy" id="1518534"/>
    <lineage>
        <taxon>Eukaryota</taxon>
        <taxon>Metazoa</taxon>
        <taxon>Ecdysozoa</taxon>
        <taxon>Arthropoda</taxon>
        <taxon>Hexapoda</taxon>
        <taxon>Insecta</taxon>
        <taxon>Pterygota</taxon>
        <taxon>Neoptera</taxon>
        <taxon>Endopterygota</taxon>
        <taxon>Diptera</taxon>
        <taxon>Nematocera</taxon>
        <taxon>Culicoidea</taxon>
        <taxon>Culicidae</taxon>
        <taxon>Anophelinae</taxon>
        <taxon>Anopheles</taxon>
    </lineage>
</organism>
<sequence length="56" mass="5956">MKPLVHLALLVLIVATCLTYDAVSASSEMEKRDAVPNSCTFHLGKMFCTTGILGTG</sequence>
<reference key="1">
    <citation type="journal article" date="2019" name="Genes (Basel)">
        <title>A High-Quality De novo Genome Assembly from a Single Mosquito Using PacBio Sequencing.</title>
        <authorList>
            <person name="Kingan S.B."/>
            <person name="Heaton H."/>
            <person name="Cudini J."/>
            <person name="Lambert C.C."/>
            <person name="Baybayan P."/>
            <person name="Galvin B.D."/>
            <person name="Durbin R."/>
            <person name="Korlach J."/>
            <person name="Lawniczak M.K.N."/>
        </authorList>
    </citation>
    <scope>NUCLEOTIDE SEQUENCE [LARGE SCALE GENOMIC DNA]</scope>
    <source>
        <strain>Mali-NIH</strain>
    </source>
</reference>
<keyword evidence="1" id="KW-0732">Signal</keyword>
<dbReference type="Proteomes" id="UP001105220">
    <property type="component" value="Unplaced"/>
</dbReference>
<evidence type="ECO:0000313" key="3">
    <source>
        <dbReference type="Proteomes" id="UP001105220"/>
    </source>
</evidence>
<proteinExistence type="predicted"/>
<protein>
    <submittedName>
        <fullName evidence="2">Uncharacterized protein</fullName>
    </submittedName>
</protein>
<feature type="chain" id="PRO_5026031888" evidence="1">
    <location>
        <begin position="26"/>
        <end position="56"/>
    </location>
</feature>
<name>A0A6E8WCX4_ANOCL</name>
<dbReference type="AlphaFoldDB" id="A0A6E8WCX4"/>
<feature type="signal peptide" evidence="1">
    <location>
        <begin position="1"/>
        <end position="25"/>
    </location>
</feature>
<evidence type="ECO:0000313" key="2">
    <source>
        <dbReference type="EnsemblMetazoa" id="ACON029094-PA"/>
    </source>
</evidence>
<reference evidence="2" key="2">
    <citation type="submission" date="2020-05" db="UniProtKB">
        <authorList>
            <consortium name="EnsemblMetazoa"/>
        </authorList>
    </citation>
    <scope>IDENTIFICATION</scope>
    <source>
        <strain evidence="2">Ngousso</strain>
    </source>
</reference>
<keyword evidence="3" id="KW-1185">Reference proteome</keyword>
<evidence type="ECO:0000256" key="1">
    <source>
        <dbReference type="SAM" id="SignalP"/>
    </source>
</evidence>
<dbReference type="VEuPathDB" id="VectorBase:ACON029094"/>
<accession>A0A6E8WCX4</accession>